<evidence type="ECO:0000313" key="2">
    <source>
        <dbReference type="EMBL" id="RKO94574.1"/>
    </source>
</evidence>
<name>A0A4P9WNM0_9FUNG</name>
<gene>
    <name evidence="2" type="ORF">BDK51DRAFT_26859</name>
</gene>
<proteinExistence type="predicted"/>
<accession>A0A4P9WNM0</accession>
<evidence type="ECO:0000256" key="1">
    <source>
        <dbReference type="SAM" id="MobiDB-lite"/>
    </source>
</evidence>
<organism evidence="2 3">
    <name type="scientific">Blyttiomyces helicus</name>
    <dbReference type="NCBI Taxonomy" id="388810"/>
    <lineage>
        <taxon>Eukaryota</taxon>
        <taxon>Fungi</taxon>
        <taxon>Fungi incertae sedis</taxon>
        <taxon>Chytridiomycota</taxon>
        <taxon>Chytridiomycota incertae sedis</taxon>
        <taxon>Chytridiomycetes</taxon>
        <taxon>Chytridiomycetes incertae sedis</taxon>
        <taxon>Blyttiomyces</taxon>
    </lineage>
</organism>
<dbReference type="AlphaFoldDB" id="A0A4P9WNM0"/>
<dbReference type="Proteomes" id="UP000269721">
    <property type="component" value="Unassembled WGS sequence"/>
</dbReference>
<keyword evidence="3" id="KW-1185">Reference proteome</keyword>
<feature type="region of interest" description="Disordered" evidence="1">
    <location>
        <begin position="90"/>
        <end position="138"/>
    </location>
</feature>
<protein>
    <submittedName>
        <fullName evidence="2">Uncharacterized protein</fullName>
    </submittedName>
</protein>
<reference evidence="3" key="1">
    <citation type="journal article" date="2018" name="Nat. Microbiol.">
        <title>Leveraging single-cell genomics to expand the fungal tree of life.</title>
        <authorList>
            <person name="Ahrendt S.R."/>
            <person name="Quandt C.A."/>
            <person name="Ciobanu D."/>
            <person name="Clum A."/>
            <person name="Salamov A."/>
            <person name="Andreopoulos B."/>
            <person name="Cheng J.F."/>
            <person name="Woyke T."/>
            <person name="Pelin A."/>
            <person name="Henrissat B."/>
            <person name="Reynolds N.K."/>
            <person name="Benny G.L."/>
            <person name="Smith M.E."/>
            <person name="James T.Y."/>
            <person name="Grigoriev I.V."/>
        </authorList>
    </citation>
    <scope>NUCLEOTIDE SEQUENCE [LARGE SCALE GENOMIC DNA]</scope>
</reference>
<feature type="compositionally biased region" description="Acidic residues" evidence="1">
    <location>
        <begin position="110"/>
        <end position="119"/>
    </location>
</feature>
<sequence length="138" mass="14988">MSTHINRKNSIAVLNNSIRMGQMNGAFLLREASLLKDAKTNNPETVAVSLLLQGVQKAQAHGGEKAYSLDDAALLHKIHEFWLKELGSSVNQKERRSAKAAASAARDTTSDDDDDEDEVSVNTVSLRSKKGKAKEIAV</sequence>
<dbReference type="EMBL" id="KZ993861">
    <property type="protein sequence ID" value="RKO94574.1"/>
    <property type="molecule type" value="Genomic_DNA"/>
</dbReference>
<evidence type="ECO:0000313" key="3">
    <source>
        <dbReference type="Proteomes" id="UP000269721"/>
    </source>
</evidence>